<dbReference type="RefSeq" id="WP_118271753.1">
    <property type="nucleotide sequence ID" value="NZ_QSJI01000002.1"/>
</dbReference>
<proteinExistence type="predicted"/>
<dbReference type="GO" id="GO:0000287">
    <property type="term" value="F:magnesium ion binding"/>
    <property type="evidence" value="ECO:0007669"/>
    <property type="project" value="TreeGrafter"/>
</dbReference>
<dbReference type="PANTHER" id="PTHR10000">
    <property type="entry name" value="PHOSPHOSERINE PHOSPHATASE"/>
    <property type="match status" value="1"/>
</dbReference>
<evidence type="ECO:0000313" key="2">
    <source>
        <dbReference type="Proteomes" id="UP000286050"/>
    </source>
</evidence>
<comment type="caution">
    <text evidence="1">The sequence shown here is derived from an EMBL/GenBank/DDBJ whole genome shotgun (WGS) entry which is preliminary data.</text>
</comment>
<dbReference type="NCBIfam" id="TIGR01484">
    <property type="entry name" value="HAD-SF-IIB"/>
    <property type="match status" value="1"/>
</dbReference>
<organism evidence="1 2">
    <name type="scientific">Collinsella intestinalis</name>
    <dbReference type="NCBI Taxonomy" id="147207"/>
    <lineage>
        <taxon>Bacteria</taxon>
        <taxon>Bacillati</taxon>
        <taxon>Actinomycetota</taxon>
        <taxon>Coriobacteriia</taxon>
        <taxon>Coriobacteriales</taxon>
        <taxon>Coriobacteriaceae</taxon>
        <taxon>Collinsella</taxon>
    </lineage>
</organism>
<dbReference type="Gene3D" id="3.40.50.1000">
    <property type="entry name" value="HAD superfamily/HAD-like"/>
    <property type="match status" value="1"/>
</dbReference>
<dbReference type="InterPro" id="IPR036412">
    <property type="entry name" value="HAD-like_sf"/>
</dbReference>
<name>A0A414FYR7_9ACTN</name>
<sequence>MIKLFASDLDGTLLNGLHEADRTIRGAIQEAIAQGAHVVPATGRSLLPAGEHGFTGLKVDAVCANGSIIRGRNGELLKTFTVDPAFVEELIRSFPQICFDCCTPDGMFSSGSFEMHQEGFARDNLFRRIVMRGMRARGGTHEEQFFDQSISSILSHDVCKINCRVTSGELERELKAFLADHADTVVNAPFDSVMFEITDKDCNKGASIAWLGRHYGIEEDEIAVYGDGGNDLVMLRRFRHSYATANGSPEAKAAASAVIGRCEFHAVPKHILQTLRAQRGRVMIE</sequence>
<accession>A0A414FYR7</accession>
<dbReference type="AlphaFoldDB" id="A0A414FYR7"/>
<dbReference type="PROSITE" id="PS01228">
    <property type="entry name" value="COF_1"/>
    <property type="match status" value="1"/>
</dbReference>
<dbReference type="Gene3D" id="3.30.1240.10">
    <property type="match status" value="1"/>
</dbReference>
<dbReference type="GO" id="GO:0016791">
    <property type="term" value="F:phosphatase activity"/>
    <property type="evidence" value="ECO:0007669"/>
    <property type="project" value="TreeGrafter"/>
</dbReference>
<evidence type="ECO:0000313" key="1">
    <source>
        <dbReference type="EMBL" id="RHD56755.1"/>
    </source>
</evidence>
<dbReference type="EMBL" id="QSJI01000002">
    <property type="protein sequence ID" value="RHD56755.1"/>
    <property type="molecule type" value="Genomic_DNA"/>
</dbReference>
<gene>
    <name evidence="1" type="ORF">DW787_04285</name>
</gene>
<dbReference type="InterPro" id="IPR023214">
    <property type="entry name" value="HAD_sf"/>
</dbReference>
<reference evidence="1 2" key="1">
    <citation type="submission" date="2018-08" db="EMBL/GenBank/DDBJ databases">
        <title>A genome reference for cultivated species of the human gut microbiota.</title>
        <authorList>
            <person name="Zou Y."/>
            <person name="Xue W."/>
            <person name="Luo G."/>
        </authorList>
    </citation>
    <scope>NUCLEOTIDE SEQUENCE [LARGE SCALE GENOMIC DNA]</scope>
    <source>
        <strain evidence="1 2">AM30-5LB</strain>
    </source>
</reference>
<protein>
    <submittedName>
        <fullName evidence="1">HAD family phosphatase</fullName>
    </submittedName>
</protein>
<dbReference type="SUPFAM" id="SSF56784">
    <property type="entry name" value="HAD-like"/>
    <property type="match status" value="1"/>
</dbReference>
<dbReference type="PANTHER" id="PTHR10000:SF8">
    <property type="entry name" value="HAD SUPERFAMILY HYDROLASE-LIKE, TYPE 3"/>
    <property type="match status" value="1"/>
</dbReference>
<dbReference type="GO" id="GO:0005829">
    <property type="term" value="C:cytosol"/>
    <property type="evidence" value="ECO:0007669"/>
    <property type="project" value="TreeGrafter"/>
</dbReference>
<dbReference type="InterPro" id="IPR006379">
    <property type="entry name" value="HAD-SF_hydro_IIB"/>
</dbReference>
<dbReference type="Pfam" id="PF08282">
    <property type="entry name" value="Hydrolase_3"/>
    <property type="match status" value="1"/>
</dbReference>
<dbReference type="Proteomes" id="UP000286050">
    <property type="component" value="Unassembled WGS sequence"/>
</dbReference>